<feature type="compositionally biased region" description="Basic and acidic residues" evidence="1">
    <location>
        <begin position="89"/>
        <end position="103"/>
    </location>
</feature>
<dbReference type="InterPro" id="IPR044553">
    <property type="entry name" value="Bbox1_ANCHR"/>
</dbReference>
<evidence type="ECO:0000313" key="3">
    <source>
        <dbReference type="Proteomes" id="UP000242519"/>
    </source>
</evidence>
<gene>
    <name evidence="2" type="ORF">B2J93_9151</name>
</gene>
<dbReference type="SUPFAM" id="SSF57845">
    <property type="entry name" value="B-box zinc-binding domain"/>
    <property type="match status" value="1"/>
</dbReference>
<keyword evidence="3" id="KW-1185">Reference proteome</keyword>
<dbReference type="OrthoDB" id="5407799at2759"/>
<feature type="compositionally biased region" description="Basic and acidic residues" evidence="1">
    <location>
        <begin position="189"/>
        <end position="203"/>
    </location>
</feature>
<accession>A0A218YTK6</accession>
<proteinExistence type="predicted"/>
<dbReference type="PANTHER" id="PTHR46603">
    <property type="entry name" value="ABSCISSION/NOCUT CHECKPOINT REGULATOR"/>
    <property type="match status" value="1"/>
</dbReference>
<evidence type="ECO:0000256" key="1">
    <source>
        <dbReference type="SAM" id="MobiDB-lite"/>
    </source>
</evidence>
<protein>
    <submittedName>
        <fullName evidence="2">Uncharacterized protein</fullName>
    </submittedName>
</protein>
<dbReference type="Proteomes" id="UP000242519">
    <property type="component" value="Unassembled WGS sequence"/>
</dbReference>
<dbReference type="EMBL" id="MZNU01000435">
    <property type="protein sequence ID" value="OWO97530.1"/>
    <property type="molecule type" value="Genomic_DNA"/>
</dbReference>
<feature type="region of interest" description="Disordered" evidence="1">
    <location>
        <begin position="18"/>
        <end position="203"/>
    </location>
</feature>
<comment type="caution">
    <text evidence="2">The sequence shown here is derived from an EMBL/GenBank/DDBJ whole genome shotgun (WGS) entry which is preliminary data.</text>
</comment>
<dbReference type="STRING" id="503106.A0A218YTK6"/>
<feature type="region of interest" description="Disordered" evidence="1">
    <location>
        <begin position="224"/>
        <end position="262"/>
    </location>
</feature>
<dbReference type="InParanoid" id="A0A218YTK6"/>
<name>A0A218YTK6_9HELO</name>
<dbReference type="Pfam" id="PF22586">
    <property type="entry name" value="ANCHR-like_BBOX"/>
    <property type="match status" value="1"/>
</dbReference>
<dbReference type="PANTHER" id="PTHR46603:SF1">
    <property type="entry name" value="ABSCISSION_NOCUT CHECKPOINT REGULATOR"/>
    <property type="match status" value="1"/>
</dbReference>
<feature type="compositionally biased region" description="Low complexity" evidence="1">
    <location>
        <begin position="55"/>
        <end position="73"/>
    </location>
</feature>
<dbReference type="CDD" id="cd19817">
    <property type="entry name" value="Bbox1_ANCHR-like"/>
    <property type="match status" value="1"/>
</dbReference>
<evidence type="ECO:0000313" key="2">
    <source>
        <dbReference type="EMBL" id="OWO97530.1"/>
    </source>
</evidence>
<dbReference type="AlphaFoldDB" id="A0A218YTK6"/>
<organism evidence="2 3">
    <name type="scientific">Diplocarpon coronariae</name>
    <dbReference type="NCBI Taxonomy" id="2795749"/>
    <lineage>
        <taxon>Eukaryota</taxon>
        <taxon>Fungi</taxon>
        <taxon>Dikarya</taxon>
        <taxon>Ascomycota</taxon>
        <taxon>Pezizomycotina</taxon>
        <taxon>Leotiomycetes</taxon>
        <taxon>Helotiales</taxon>
        <taxon>Drepanopezizaceae</taxon>
        <taxon>Diplocarpon</taxon>
    </lineage>
</organism>
<reference evidence="2 3" key="1">
    <citation type="submission" date="2017-04" db="EMBL/GenBank/DDBJ databases">
        <title>Draft genome sequence of Marssonina coronaria NL1: causal agent of apple blotch.</title>
        <authorList>
            <person name="Cheng Q."/>
        </authorList>
    </citation>
    <scope>NUCLEOTIDE SEQUENCE [LARGE SCALE GENOMIC DNA]</scope>
    <source>
        <strain evidence="2 3">NL1</strain>
    </source>
</reference>
<sequence>MSDPPSYDQHLLDRLNALRKSSVELGTPKAKPVSPKPSTPESDLSARLKSLRNGSLPSSSSPAPESQPQQTSQRASEALFPATPDDDPDPLREPFSTDDKTLDELLADLGPGDSWTLNPDDPSDVQKLLDEAQMGLARDGLEAKAEPESAGSGEASEGRAKMPGTKSITRGLDMSSFSLGDGEGGEGDAELKGKGRGVEQESRAAQDIVARILDQVNLERAIGSKAEEGTGIPARPGRGEEEEARGLSLPSAPSTLPEPAGKKSLDFEADIAARMAALGALSTNALGLPSAPTFKPADKPVQGVVKKLPDEEVDGWCLICQDDATVTCAGCDGDLYCANCWKEGHMGPNAGWEEKRHRWAKFRKPN</sequence>